<evidence type="ECO:0000313" key="2">
    <source>
        <dbReference type="Proteomes" id="UP000283530"/>
    </source>
</evidence>
<evidence type="ECO:0000313" key="1">
    <source>
        <dbReference type="EMBL" id="RWR91413.1"/>
    </source>
</evidence>
<accession>A0A443PKW5</accession>
<dbReference type="EMBL" id="QPKB01000008">
    <property type="protein sequence ID" value="RWR91413.1"/>
    <property type="molecule type" value="Genomic_DNA"/>
</dbReference>
<reference evidence="1 2" key="1">
    <citation type="journal article" date="2019" name="Nat. Plants">
        <title>Stout camphor tree genome fills gaps in understanding of flowering plant genome evolution.</title>
        <authorList>
            <person name="Chaw S.M."/>
            <person name="Liu Y.C."/>
            <person name="Wu Y.W."/>
            <person name="Wang H.Y."/>
            <person name="Lin C.I."/>
            <person name="Wu C.S."/>
            <person name="Ke H.M."/>
            <person name="Chang L.Y."/>
            <person name="Hsu C.Y."/>
            <person name="Yang H.T."/>
            <person name="Sudianto E."/>
            <person name="Hsu M.H."/>
            <person name="Wu K.P."/>
            <person name="Wang L.N."/>
            <person name="Leebens-Mack J.H."/>
            <person name="Tsai I.J."/>
        </authorList>
    </citation>
    <scope>NUCLEOTIDE SEQUENCE [LARGE SCALE GENOMIC DNA]</scope>
    <source>
        <strain evidence="2">cv. Chaw 1501</strain>
        <tissue evidence="1">Young leaves</tissue>
    </source>
</reference>
<sequence length="116" mass="13301">MNSTLSYYTRIFAITRKCCNKPNTCETFHVIHLYCRSHVVGECKKPKLPPRKHRLYLSQCPPLLLSRPTNQHHLCCHLLSSSPALSSSSFPFFQISMHLSLSLSLSHTHTHTRKPS</sequence>
<keyword evidence="2" id="KW-1185">Reference proteome</keyword>
<dbReference type="Proteomes" id="UP000283530">
    <property type="component" value="Unassembled WGS sequence"/>
</dbReference>
<gene>
    <name evidence="1" type="ORF">CKAN_02056600</name>
</gene>
<name>A0A443PKW5_9MAGN</name>
<proteinExistence type="predicted"/>
<comment type="caution">
    <text evidence="1">The sequence shown here is derived from an EMBL/GenBank/DDBJ whole genome shotgun (WGS) entry which is preliminary data.</text>
</comment>
<dbReference type="AlphaFoldDB" id="A0A443PKW5"/>
<organism evidence="1 2">
    <name type="scientific">Cinnamomum micranthum f. kanehirae</name>
    <dbReference type="NCBI Taxonomy" id="337451"/>
    <lineage>
        <taxon>Eukaryota</taxon>
        <taxon>Viridiplantae</taxon>
        <taxon>Streptophyta</taxon>
        <taxon>Embryophyta</taxon>
        <taxon>Tracheophyta</taxon>
        <taxon>Spermatophyta</taxon>
        <taxon>Magnoliopsida</taxon>
        <taxon>Magnoliidae</taxon>
        <taxon>Laurales</taxon>
        <taxon>Lauraceae</taxon>
        <taxon>Cinnamomum</taxon>
    </lineage>
</organism>
<protein>
    <submittedName>
        <fullName evidence="1">Uncharacterized protein</fullName>
    </submittedName>
</protein>